<gene>
    <name evidence="2" type="ORF">YZ82_07625</name>
</gene>
<dbReference type="SUPFAM" id="SSF50621">
    <property type="entry name" value="Alanine racemase C-terminal domain-like"/>
    <property type="match status" value="1"/>
</dbReference>
<dbReference type="RefSeq" id="WP_147497528.1">
    <property type="nucleotide sequence ID" value="NZ_VOAP01000025.1"/>
</dbReference>
<dbReference type="Proteomes" id="UP000321812">
    <property type="component" value="Unassembled WGS sequence"/>
</dbReference>
<reference evidence="2 3" key="1">
    <citation type="submission" date="2019-07" db="EMBL/GenBank/DDBJ databases">
        <title>Rapid identification of Enteric Bacteria from Whole Genome Sequences (WGS) using Average Nucleotide Identity (ANI).</title>
        <authorList>
            <person name="Lane C."/>
        </authorList>
    </citation>
    <scope>NUCLEOTIDE SEQUENCE [LARGE SCALE GENOMIC DNA]</scope>
    <source>
        <strain evidence="2 3">D2411</strain>
    </source>
</reference>
<evidence type="ECO:0000313" key="2">
    <source>
        <dbReference type="EMBL" id="TWO18972.1"/>
    </source>
</evidence>
<name>A0A562XA03_CAMHY</name>
<sequence length="167" mass="19048">MKKEIEFVNFPKCYESCGGYCCKGFKNANFKFFDGSYAALPLLEKEFNEYKKSGGIIGLEEAKTTEEFKLKNGSKKDYSICGALCTANDVLVRRKTLQNPQIDDFIVFENAGAYSVCDGISLFLSRSLPRILLLQKNKEIIIARDFKETFWLNFSDTKLNLLDKTQI</sequence>
<proteinExistence type="predicted"/>
<dbReference type="EMBL" id="VOAP01000025">
    <property type="protein sequence ID" value="TWO18972.1"/>
    <property type="molecule type" value="Genomic_DNA"/>
</dbReference>
<protein>
    <recommendedName>
        <fullName evidence="1">Orn/DAP/Arg decarboxylase 2 C-terminal domain-containing protein</fullName>
    </recommendedName>
</protein>
<accession>A0A562XA03</accession>
<evidence type="ECO:0000259" key="1">
    <source>
        <dbReference type="Pfam" id="PF00278"/>
    </source>
</evidence>
<organism evidence="2 3">
    <name type="scientific">Campylobacter hyointestinalis</name>
    <dbReference type="NCBI Taxonomy" id="198"/>
    <lineage>
        <taxon>Bacteria</taxon>
        <taxon>Pseudomonadati</taxon>
        <taxon>Campylobacterota</taxon>
        <taxon>Epsilonproteobacteria</taxon>
        <taxon>Campylobacterales</taxon>
        <taxon>Campylobacteraceae</taxon>
        <taxon>Campylobacter</taxon>
    </lineage>
</organism>
<comment type="caution">
    <text evidence="2">The sequence shown here is derived from an EMBL/GenBank/DDBJ whole genome shotgun (WGS) entry which is preliminary data.</text>
</comment>
<dbReference type="Gene3D" id="2.40.37.10">
    <property type="entry name" value="Lyase, Ornithine Decarboxylase, Chain A, domain 1"/>
    <property type="match status" value="1"/>
</dbReference>
<feature type="domain" description="Orn/DAP/Arg decarboxylase 2 C-terminal" evidence="1">
    <location>
        <begin position="70"/>
        <end position="112"/>
    </location>
</feature>
<dbReference type="GO" id="GO:0003824">
    <property type="term" value="F:catalytic activity"/>
    <property type="evidence" value="ECO:0007669"/>
    <property type="project" value="InterPro"/>
</dbReference>
<evidence type="ECO:0000313" key="3">
    <source>
        <dbReference type="Proteomes" id="UP000321812"/>
    </source>
</evidence>
<dbReference type="InterPro" id="IPR009006">
    <property type="entry name" value="Ala_racemase/Decarboxylase_C"/>
</dbReference>
<dbReference type="Pfam" id="PF00278">
    <property type="entry name" value="Orn_DAP_Arg_deC"/>
    <property type="match status" value="1"/>
</dbReference>
<dbReference type="AlphaFoldDB" id="A0A562XA03"/>
<dbReference type="InterPro" id="IPR022643">
    <property type="entry name" value="De-COase2_C"/>
</dbReference>